<feature type="transmembrane region" description="Helical" evidence="1">
    <location>
        <begin position="98"/>
        <end position="122"/>
    </location>
</feature>
<dbReference type="GO" id="GO:0042277">
    <property type="term" value="F:peptide binding"/>
    <property type="evidence" value="ECO:0007669"/>
    <property type="project" value="TreeGrafter"/>
</dbReference>
<feature type="transmembrane region" description="Helical" evidence="1">
    <location>
        <begin position="579"/>
        <end position="595"/>
    </location>
</feature>
<protein>
    <recommendedName>
        <fullName evidence="2">Peptidase M1 membrane alanine aminopeptidase domain-containing protein</fullName>
    </recommendedName>
</protein>
<feature type="transmembrane region" description="Helical" evidence="1">
    <location>
        <begin position="416"/>
        <end position="444"/>
    </location>
</feature>
<dbReference type="PANTHER" id="PTHR11533:SF174">
    <property type="entry name" value="PUROMYCIN-SENSITIVE AMINOPEPTIDASE-RELATED"/>
    <property type="match status" value="1"/>
</dbReference>
<name>A0A2S7WQD4_9FLAO</name>
<keyword evidence="1" id="KW-0812">Transmembrane</keyword>
<sequence>MLLKLISFELKFHFKQASYLLFTILFLFSGIYLGIQEGAINPENKYNIHLFSSLISLAVVFLIVFQTAYTVLRDKANNATQLIHTTSVSKFQFLCSRFLGIFMSSSFSTLLYVLGLFISIVIDPFQIYNDVNSDFINFFWPWLIIILPNVFILTALLFTVALLTKKTPLIFFSGILIFILFWVNNFYIGSPFTGGKLVVAEQTIKKVALFDILGLCSSYEQTQFWSPLQKTKQLVKFSGTLALNRIIWLSFGLLLLIINYWSFSFRLSQKNKSKSKKSIFSILKKKRQNTIEHTEYQPVFVVKKSFKARFKEFIHLVFIDFKSTIFSKTFLLLCMVWIGMLLAAILHNISGQDVYGNILPTTGLLAGLILEPLAHIGLFLIVFYAGELVWKSRQHHFNEILDAVPTQNNILLFSKYAALFLLPIFIIFLAIITALSIQIAFGYHNIDVKLYISIFYFGGSSLFIYGVLSLFIQQLVSNKYLGMLFSLVCIYGLGYALPSIGVQHPLASILQLPKIGEGYSEFIGYGQLTNFFNWMNFLWISATLIILLISFKIYKRTSENRFKNQFKLIFFNWRKSQRFALLVLVGFVCISSIIIDVKSTPKSFTDDMTFRENYEKNYSKYKEHLTPIITSVKTKVLLEPKNLTYTVDGNYTIFNNTNKAIDTVLITVREKLDEFSIKGAKIIQEDIALADVKLLVFKPILLPNESRQMNFKTYKVIGDFELQKDMISNGTYLRNSTFEPRFGYQKVLEIVHKGERKKRGLPIKDKKENTKDYMFENTSRPKQDFETWVTTDKGQIPIAPGKLIDTFSTDNTVTYHYKSQIKTDNNLSYFSSNYKKVVENYKGISIEVYHLPKHNTNVDEIIKATKATLDYGNANFGSYPFDHLRIAEVPLHWKFGGHALPGTIAFQERFFTQDTSNATKGINQLSRVVIHEIGHQWFGHKMSPASGKGGNMLTETMANYMEAQVLEKMYGKTMVRRLSNFGRRRYFNFRSSASIEEPSLHLVENETYVAYRKGFVVMQSLKELIGEKILNASLQELLEAHQEEESAKSIDFINILLSKVDIEKQNLINDWFKKRIDYDLNLKNVKYTQSNNNKYKLTVHIEANRYETNLKGEKSKINTNENFTIGFYDKHPDYRNAKPIFKTIRLEKGENTIVFNLKNLPNYVVLDPLVTRLDEDISNNIFEIENDKL</sequence>
<dbReference type="EMBL" id="MSCN01000001">
    <property type="protein sequence ID" value="PQJ79828.1"/>
    <property type="molecule type" value="Genomic_DNA"/>
</dbReference>
<dbReference type="InterPro" id="IPR014782">
    <property type="entry name" value="Peptidase_M1_dom"/>
</dbReference>
<evidence type="ECO:0000256" key="1">
    <source>
        <dbReference type="SAM" id="Phobius"/>
    </source>
</evidence>
<keyword evidence="4" id="KW-1185">Reference proteome</keyword>
<dbReference type="InterPro" id="IPR027268">
    <property type="entry name" value="Peptidase_M4/M1_CTD_sf"/>
</dbReference>
<dbReference type="AlphaFoldDB" id="A0A2S7WQD4"/>
<keyword evidence="1" id="KW-1133">Transmembrane helix</keyword>
<feature type="transmembrane region" description="Helical" evidence="1">
    <location>
        <begin position="142"/>
        <end position="162"/>
    </location>
</feature>
<organism evidence="3 4">
    <name type="scientific">Polaribacter porphyrae</name>
    <dbReference type="NCBI Taxonomy" id="1137780"/>
    <lineage>
        <taxon>Bacteria</taxon>
        <taxon>Pseudomonadati</taxon>
        <taxon>Bacteroidota</taxon>
        <taxon>Flavobacteriia</taxon>
        <taxon>Flavobacteriales</taxon>
        <taxon>Flavobacteriaceae</taxon>
    </lineage>
</organism>
<proteinExistence type="predicted"/>
<dbReference type="GO" id="GO:0043171">
    <property type="term" value="P:peptide catabolic process"/>
    <property type="evidence" value="ECO:0007669"/>
    <property type="project" value="TreeGrafter"/>
</dbReference>
<feature type="transmembrane region" description="Helical" evidence="1">
    <location>
        <begin position="362"/>
        <end position="385"/>
    </location>
</feature>
<accession>A0A2S7WQD4</accession>
<keyword evidence="1" id="KW-0472">Membrane</keyword>
<evidence type="ECO:0000313" key="4">
    <source>
        <dbReference type="Proteomes" id="UP000238882"/>
    </source>
</evidence>
<dbReference type="InterPro" id="IPR050344">
    <property type="entry name" value="Peptidase_M1_aminopeptidases"/>
</dbReference>
<feature type="domain" description="Peptidase M1 membrane alanine aminopeptidase" evidence="2">
    <location>
        <begin position="865"/>
        <end position="1071"/>
    </location>
</feature>
<feature type="transmembrane region" description="Helical" evidence="1">
    <location>
        <begin position="450"/>
        <end position="468"/>
    </location>
</feature>
<dbReference type="GO" id="GO:0070006">
    <property type="term" value="F:metalloaminopeptidase activity"/>
    <property type="evidence" value="ECO:0007669"/>
    <property type="project" value="TreeGrafter"/>
</dbReference>
<gene>
    <name evidence="3" type="ORF">BTO18_11860</name>
</gene>
<dbReference type="GO" id="GO:0005737">
    <property type="term" value="C:cytoplasm"/>
    <property type="evidence" value="ECO:0007669"/>
    <property type="project" value="TreeGrafter"/>
</dbReference>
<comment type="caution">
    <text evidence="3">The sequence shown here is derived from an EMBL/GenBank/DDBJ whole genome shotgun (WGS) entry which is preliminary data.</text>
</comment>
<dbReference type="SUPFAM" id="SSF55486">
    <property type="entry name" value="Metalloproteases ('zincins'), catalytic domain"/>
    <property type="match status" value="1"/>
</dbReference>
<feature type="transmembrane region" description="Helical" evidence="1">
    <location>
        <begin position="169"/>
        <end position="188"/>
    </location>
</feature>
<dbReference type="PANTHER" id="PTHR11533">
    <property type="entry name" value="PROTEASE M1 ZINC METALLOPROTEASE"/>
    <property type="match status" value="1"/>
</dbReference>
<feature type="transmembrane region" description="Helical" evidence="1">
    <location>
        <begin position="330"/>
        <end position="350"/>
    </location>
</feature>
<dbReference type="OrthoDB" id="100605at2"/>
<dbReference type="Pfam" id="PF01433">
    <property type="entry name" value="Peptidase_M1"/>
    <property type="match status" value="1"/>
</dbReference>
<dbReference type="GO" id="GO:0008270">
    <property type="term" value="F:zinc ion binding"/>
    <property type="evidence" value="ECO:0007669"/>
    <property type="project" value="InterPro"/>
</dbReference>
<feature type="transmembrane region" description="Helical" evidence="1">
    <location>
        <begin position="534"/>
        <end position="554"/>
    </location>
</feature>
<dbReference type="Proteomes" id="UP000238882">
    <property type="component" value="Unassembled WGS sequence"/>
</dbReference>
<reference evidence="3 4" key="1">
    <citation type="submission" date="2016-12" db="EMBL/GenBank/DDBJ databases">
        <title>Trade-off between light-utilization and light-protection in marine flavobacteria.</title>
        <authorList>
            <person name="Kumagai Y."/>
            <person name="Yoshizawa S."/>
            <person name="Kogure K."/>
            <person name="Iwasaki W."/>
        </authorList>
    </citation>
    <scope>NUCLEOTIDE SEQUENCE [LARGE SCALE GENOMIC DNA]</scope>
    <source>
        <strain evidence="3 4">NBRC 108759</strain>
    </source>
</reference>
<feature type="transmembrane region" description="Helical" evidence="1">
    <location>
        <begin position="12"/>
        <end position="35"/>
    </location>
</feature>
<feature type="transmembrane region" description="Helical" evidence="1">
    <location>
        <begin position="246"/>
        <end position="267"/>
    </location>
</feature>
<evidence type="ECO:0000313" key="3">
    <source>
        <dbReference type="EMBL" id="PQJ79828.1"/>
    </source>
</evidence>
<dbReference type="Gene3D" id="1.10.390.10">
    <property type="entry name" value="Neutral Protease Domain 2"/>
    <property type="match status" value="1"/>
</dbReference>
<dbReference type="GO" id="GO:0005615">
    <property type="term" value="C:extracellular space"/>
    <property type="evidence" value="ECO:0007669"/>
    <property type="project" value="TreeGrafter"/>
</dbReference>
<feature type="transmembrane region" description="Helical" evidence="1">
    <location>
        <begin position="47"/>
        <end position="72"/>
    </location>
</feature>
<dbReference type="GO" id="GO:0016020">
    <property type="term" value="C:membrane"/>
    <property type="evidence" value="ECO:0007669"/>
    <property type="project" value="TreeGrafter"/>
</dbReference>
<evidence type="ECO:0000259" key="2">
    <source>
        <dbReference type="Pfam" id="PF01433"/>
    </source>
</evidence>
<feature type="transmembrane region" description="Helical" evidence="1">
    <location>
        <begin position="480"/>
        <end position="497"/>
    </location>
</feature>
<dbReference type="RefSeq" id="WP_105016423.1">
    <property type="nucleotide sequence ID" value="NZ_MSCN01000001.1"/>
</dbReference>